<accession>A0A1C6R9T7</accession>
<dbReference type="GO" id="GO:0005737">
    <property type="term" value="C:cytoplasm"/>
    <property type="evidence" value="ECO:0007669"/>
    <property type="project" value="UniProtKB-UniRule"/>
</dbReference>
<dbReference type="Gene3D" id="3.40.640.10">
    <property type="entry name" value="Type I PLP-dependent aspartate aminotransferase-like (Major domain)"/>
    <property type="match status" value="1"/>
</dbReference>
<feature type="binding site" evidence="4">
    <location>
        <position position="108"/>
    </location>
    <ligand>
        <name>pyridoxal 5'-phosphate</name>
        <dbReference type="ChEBI" id="CHEBI:597326"/>
    </ligand>
</feature>
<keyword evidence="8" id="KW-1185">Reference proteome</keyword>
<keyword evidence="3 4" id="KW-0663">Pyridoxal phosphate</keyword>
<dbReference type="Pfam" id="PF22580">
    <property type="entry name" value="KYNU_C"/>
    <property type="match status" value="1"/>
</dbReference>
<evidence type="ECO:0000313" key="8">
    <source>
        <dbReference type="Proteomes" id="UP000199699"/>
    </source>
</evidence>
<dbReference type="InterPro" id="IPR015424">
    <property type="entry name" value="PyrdxlP-dep_Trfase"/>
</dbReference>
<dbReference type="AlphaFoldDB" id="A0A1C6R9T7"/>
<reference evidence="7 8" key="1">
    <citation type="submission" date="2016-06" db="EMBL/GenBank/DDBJ databases">
        <authorList>
            <person name="Kjaerup R.B."/>
            <person name="Dalgaard T.S."/>
            <person name="Juul-Madsen H.R."/>
        </authorList>
    </citation>
    <scope>NUCLEOTIDE SEQUENCE [LARGE SCALE GENOMIC DNA]</scope>
    <source>
        <strain evidence="7 8">DSM 43818</strain>
    </source>
</reference>
<comment type="pathway">
    <text evidence="4 6">Cofactor biosynthesis; NAD(+) biosynthesis; quinolinate from L-kynurenine: step 2/3.</text>
</comment>
<dbReference type="GO" id="GO:0009435">
    <property type="term" value="P:NAD+ biosynthetic process"/>
    <property type="evidence" value="ECO:0007669"/>
    <property type="project" value="UniProtKB-UniRule"/>
</dbReference>
<comment type="subunit">
    <text evidence="4 6">Homodimer.</text>
</comment>
<dbReference type="SUPFAM" id="SSF53383">
    <property type="entry name" value="PLP-dependent transferases"/>
    <property type="match status" value="1"/>
</dbReference>
<dbReference type="EMBL" id="FMHT01000003">
    <property type="protein sequence ID" value="SCL13714.1"/>
    <property type="molecule type" value="Genomic_DNA"/>
</dbReference>
<evidence type="ECO:0000256" key="4">
    <source>
        <dbReference type="HAMAP-Rule" id="MF_01970"/>
    </source>
</evidence>
<evidence type="ECO:0000256" key="2">
    <source>
        <dbReference type="ARBA" id="ARBA00022801"/>
    </source>
</evidence>
<comment type="cofactor">
    <cofactor evidence="4 6">
        <name>pyridoxal 5'-phosphate</name>
        <dbReference type="ChEBI" id="CHEBI:597326"/>
    </cofactor>
</comment>
<evidence type="ECO:0000256" key="6">
    <source>
        <dbReference type="PIRNR" id="PIRNR038800"/>
    </source>
</evidence>
<name>A0A1C6R9T7_9ACTN</name>
<feature type="modified residue" description="N6-(pyridoxal phosphate)lysine" evidence="4">
    <location>
        <position position="239"/>
    </location>
</feature>
<dbReference type="HAMAP" id="MF_01970">
    <property type="entry name" value="Kynureninase"/>
    <property type="match status" value="1"/>
</dbReference>
<comment type="caution">
    <text evidence="4">Lacks conserved residue(s) required for the propagation of feature annotation.</text>
</comment>
<comment type="similarity">
    <text evidence="4 6">Belongs to the kynureninase family.</text>
</comment>
<evidence type="ECO:0000256" key="1">
    <source>
        <dbReference type="ARBA" id="ARBA00022642"/>
    </source>
</evidence>
<comment type="function">
    <text evidence="4 6">Catalyzes the cleavage of L-kynurenine (L-Kyn) and L-3-hydroxykynurenine (L-3OHKyn) into anthranilic acid (AA) and 3-hydroxyanthranilic acid (3-OHAA), respectively.</text>
</comment>
<organism evidence="7 8">
    <name type="scientific">Micromonospora nigra</name>
    <dbReference type="NCBI Taxonomy" id="145857"/>
    <lineage>
        <taxon>Bacteria</taxon>
        <taxon>Bacillati</taxon>
        <taxon>Actinomycetota</taxon>
        <taxon>Actinomycetes</taxon>
        <taxon>Micromonosporales</taxon>
        <taxon>Micromonosporaceae</taxon>
        <taxon>Micromonospora</taxon>
    </lineage>
</organism>
<dbReference type="Gene3D" id="3.90.1150.10">
    <property type="entry name" value="Aspartate Aminotransferase, domain 1"/>
    <property type="match status" value="1"/>
</dbReference>
<feature type="binding site" evidence="4">
    <location>
        <position position="216"/>
    </location>
    <ligand>
        <name>pyridoxal 5'-phosphate</name>
        <dbReference type="ChEBI" id="CHEBI:597326"/>
    </ligand>
</feature>
<dbReference type="EC" id="3.7.1.3" evidence="4 5"/>
<feature type="binding site" evidence="4">
    <location>
        <begin position="136"/>
        <end position="139"/>
    </location>
    <ligand>
        <name>pyridoxal 5'-phosphate</name>
        <dbReference type="ChEBI" id="CHEBI:597326"/>
    </ligand>
</feature>
<feature type="binding site" evidence="4">
    <location>
        <position position="294"/>
    </location>
    <ligand>
        <name>pyridoxal 5'-phosphate</name>
        <dbReference type="ChEBI" id="CHEBI:597326"/>
    </ligand>
</feature>
<evidence type="ECO:0000256" key="3">
    <source>
        <dbReference type="ARBA" id="ARBA00022898"/>
    </source>
</evidence>
<feature type="binding site" evidence="4">
    <location>
        <position position="109"/>
    </location>
    <ligand>
        <name>pyridoxal 5'-phosphate</name>
        <dbReference type="ChEBI" id="CHEBI:597326"/>
    </ligand>
</feature>
<dbReference type="GO" id="GO:0097053">
    <property type="term" value="P:L-kynurenine catabolic process"/>
    <property type="evidence" value="ECO:0007669"/>
    <property type="project" value="UniProtKB-UniRule"/>
</dbReference>
<dbReference type="GO" id="GO:0030429">
    <property type="term" value="F:kynureninase activity"/>
    <property type="evidence" value="ECO:0007669"/>
    <property type="project" value="UniProtKB-UniRule"/>
</dbReference>
<dbReference type="PIRSF" id="PIRSF038800">
    <property type="entry name" value="KYNU"/>
    <property type="match status" value="1"/>
</dbReference>
<dbReference type="GO" id="GO:0030170">
    <property type="term" value="F:pyridoxal phosphate binding"/>
    <property type="evidence" value="ECO:0007669"/>
    <property type="project" value="UniProtKB-UniRule"/>
</dbReference>
<evidence type="ECO:0000256" key="5">
    <source>
        <dbReference type="NCBIfam" id="TIGR01814"/>
    </source>
</evidence>
<dbReference type="InterPro" id="IPR010111">
    <property type="entry name" value="Kynureninase"/>
</dbReference>
<dbReference type="GO" id="GO:0043420">
    <property type="term" value="P:anthranilate metabolic process"/>
    <property type="evidence" value="ECO:0007669"/>
    <property type="project" value="TreeGrafter"/>
</dbReference>
<dbReference type="UniPathway" id="UPA00334">
    <property type="reaction ID" value="UER00455"/>
</dbReference>
<feature type="binding site" evidence="4">
    <location>
        <position position="268"/>
    </location>
    <ligand>
        <name>pyridoxal 5'-phosphate</name>
        <dbReference type="ChEBI" id="CHEBI:597326"/>
    </ligand>
</feature>
<dbReference type="STRING" id="145857.GA0070616_0219"/>
<keyword evidence="2 4" id="KW-0378">Hydrolase</keyword>
<protein>
    <recommendedName>
        <fullName evidence="4 5">Kynureninase</fullName>
        <ecNumber evidence="4 5">3.7.1.3</ecNumber>
    </recommendedName>
    <alternativeName>
        <fullName evidence="4">L-kynurenine hydrolase</fullName>
    </alternativeName>
</protein>
<dbReference type="UniPathway" id="UPA00253">
    <property type="reaction ID" value="UER00329"/>
</dbReference>
<dbReference type="PANTHER" id="PTHR14084">
    <property type="entry name" value="KYNURENINASE"/>
    <property type="match status" value="1"/>
</dbReference>
<feature type="binding site" evidence="4">
    <location>
        <position position="238"/>
    </location>
    <ligand>
        <name>pyridoxal 5'-phosphate</name>
        <dbReference type="ChEBI" id="CHEBI:597326"/>
    </ligand>
</feature>
<feature type="binding site" evidence="4">
    <location>
        <position position="213"/>
    </location>
    <ligand>
        <name>pyridoxal 5'-phosphate</name>
        <dbReference type="ChEBI" id="CHEBI:597326"/>
    </ligand>
</feature>
<evidence type="ECO:0000313" key="7">
    <source>
        <dbReference type="EMBL" id="SCL13714.1"/>
    </source>
</evidence>
<proteinExistence type="inferred from homology"/>
<dbReference type="InterPro" id="IPR015421">
    <property type="entry name" value="PyrdxlP-dep_Trfase_major"/>
</dbReference>
<dbReference type="GO" id="GO:0019441">
    <property type="term" value="P:L-tryptophan catabolic process to kynurenine"/>
    <property type="evidence" value="ECO:0007669"/>
    <property type="project" value="TreeGrafter"/>
</dbReference>
<dbReference type="InterPro" id="IPR015422">
    <property type="entry name" value="PyrdxlP-dep_Trfase_small"/>
</dbReference>
<sequence>MTRDGKRATVAHDLPRTLAKELDATDPLADLRDRFQIADDLIYLDGNSLGRLPAATPAHLDRLVRHGWGTELVRGWPTWIEWSRRLGDRLAAHALGARPDEVVVCDSTSVNLYKLAAAALDDRPGRRTILADAEDFPTDRYILEGLAAQRGHTLRLIPSHLDGGPEPDTLATALDDDVALVVLSAVSYRSGALADMAAVNAAARRVGAHVLWDLSHAAGAVPVELTASGADLAVGCTYKYLNGGPGASAFLYVRRELQDTLRQPVQGWFGRRDQFRMGPGYEPAEGLDRFLVGTPSILAMAPLDPALDVLAEAGIDRVRAKGVRLGELMVALADAWLAPYGFALASPRDAARRGSHVSLRHPEALRVCRALAAAGVVGDFRVPDRLRLGAAPLYTRFVDVWDAFDRLRDIAERRAWASVPVETPRVT</sequence>
<keyword evidence="1 4" id="KW-0662">Pyridine nucleotide biosynthesis</keyword>
<gene>
    <name evidence="4" type="primary">kynU</name>
    <name evidence="7" type="ORF">GA0070616_0219</name>
</gene>
<comment type="catalytic activity">
    <reaction evidence="6">
        <text>3-hydroxy-L-kynurenine + H2O = 3-hydroxyanthranilate + L-alanine + H(+)</text>
        <dbReference type="Rhea" id="RHEA:25143"/>
        <dbReference type="ChEBI" id="CHEBI:15377"/>
        <dbReference type="ChEBI" id="CHEBI:15378"/>
        <dbReference type="ChEBI" id="CHEBI:36559"/>
        <dbReference type="ChEBI" id="CHEBI:57972"/>
        <dbReference type="ChEBI" id="CHEBI:58125"/>
        <dbReference type="EC" id="3.7.1.3"/>
    </reaction>
</comment>
<dbReference type="Proteomes" id="UP000199699">
    <property type="component" value="Unassembled WGS sequence"/>
</dbReference>
<comment type="catalytic activity">
    <reaction evidence="4 6">
        <text>L-kynurenine + H2O = anthranilate + L-alanine + H(+)</text>
        <dbReference type="Rhea" id="RHEA:16813"/>
        <dbReference type="ChEBI" id="CHEBI:15377"/>
        <dbReference type="ChEBI" id="CHEBI:15378"/>
        <dbReference type="ChEBI" id="CHEBI:16567"/>
        <dbReference type="ChEBI" id="CHEBI:57959"/>
        <dbReference type="ChEBI" id="CHEBI:57972"/>
        <dbReference type="EC" id="3.7.1.3"/>
    </reaction>
</comment>
<comment type="pathway">
    <text evidence="4 6">Amino-acid degradation; L-kynurenine degradation; L-alanine and anthranilate from L-kynurenine: step 1/1.</text>
</comment>
<dbReference type="PANTHER" id="PTHR14084:SF0">
    <property type="entry name" value="KYNURENINASE"/>
    <property type="match status" value="1"/>
</dbReference>
<dbReference type="GO" id="GO:0019805">
    <property type="term" value="P:quinolinate biosynthetic process"/>
    <property type="evidence" value="ECO:0007669"/>
    <property type="project" value="UniProtKB-UniRule"/>
</dbReference>
<dbReference type="NCBIfam" id="TIGR01814">
    <property type="entry name" value="kynureninase"/>
    <property type="match status" value="1"/>
</dbReference>